<evidence type="ECO:0008006" key="4">
    <source>
        <dbReference type="Google" id="ProtNLM"/>
    </source>
</evidence>
<feature type="chain" id="PRO_5039380944" description="Lipoprotein" evidence="1">
    <location>
        <begin position="23"/>
        <end position="193"/>
    </location>
</feature>
<sequence length="193" mass="22610">MKQVKRWLTLMMSLLLGGCVFSSEQDMSNQEYQYRYFDSSSTGYDYSTLIDENWIQSDSIESEDLYHFTSGLANLDMYILKDKSTLGLERRLSEQVNQLPEEMDEEISRIGLDPAGFDVEKTERDYYGKYKFLKQSGQYKDVQFIRVYFQTEYIIPSVTGQLVTNCCIILFDNSSSEIAEDTITTFERTIEYR</sequence>
<name>A0A9D1HQK2_9FIRM</name>
<keyword evidence="1" id="KW-0732">Signal</keyword>
<evidence type="ECO:0000256" key="1">
    <source>
        <dbReference type="SAM" id="SignalP"/>
    </source>
</evidence>
<organism evidence="2 3">
    <name type="scientific">Candidatus Fimiplasma intestinipullorum</name>
    <dbReference type="NCBI Taxonomy" id="2840825"/>
    <lineage>
        <taxon>Bacteria</taxon>
        <taxon>Bacillati</taxon>
        <taxon>Bacillota</taxon>
        <taxon>Clostridia</taxon>
        <taxon>Eubacteriales</taxon>
        <taxon>Candidatus Fimiplasma</taxon>
    </lineage>
</organism>
<dbReference type="EMBL" id="DVMJ01000088">
    <property type="protein sequence ID" value="HIU14386.1"/>
    <property type="molecule type" value="Genomic_DNA"/>
</dbReference>
<evidence type="ECO:0000313" key="3">
    <source>
        <dbReference type="Proteomes" id="UP000824175"/>
    </source>
</evidence>
<protein>
    <recommendedName>
        <fullName evidence="4">Lipoprotein</fullName>
    </recommendedName>
</protein>
<dbReference type="AlphaFoldDB" id="A0A9D1HQK2"/>
<dbReference type="Proteomes" id="UP000824175">
    <property type="component" value="Unassembled WGS sequence"/>
</dbReference>
<proteinExistence type="predicted"/>
<feature type="signal peptide" evidence="1">
    <location>
        <begin position="1"/>
        <end position="22"/>
    </location>
</feature>
<accession>A0A9D1HQK2</accession>
<reference evidence="2" key="1">
    <citation type="submission" date="2020-10" db="EMBL/GenBank/DDBJ databases">
        <authorList>
            <person name="Gilroy R."/>
        </authorList>
    </citation>
    <scope>NUCLEOTIDE SEQUENCE</scope>
    <source>
        <strain evidence="2">CHK195-11698</strain>
    </source>
</reference>
<gene>
    <name evidence="2" type="ORF">IAD15_10015</name>
</gene>
<evidence type="ECO:0000313" key="2">
    <source>
        <dbReference type="EMBL" id="HIU14386.1"/>
    </source>
</evidence>
<comment type="caution">
    <text evidence="2">The sequence shown here is derived from an EMBL/GenBank/DDBJ whole genome shotgun (WGS) entry which is preliminary data.</text>
</comment>
<dbReference type="PROSITE" id="PS51257">
    <property type="entry name" value="PROKAR_LIPOPROTEIN"/>
    <property type="match status" value="1"/>
</dbReference>
<reference evidence="2" key="2">
    <citation type="journal article" date="2021" name="PeerJ">
        <title>Extensive microbial diversity within the chicken gut microbiome revealed by metagenomics and culture.</title>
        <authorList>
            <person name="Gilroy R."/>
            <person name="Ravi A."/>
            <person name="Getino M."/>
            <person name="Pursley I."/>
            <person name="Horton D.L."/>
            <person name="Alikhan N.F."/>
            <person name="Baker D."/>
            <person name="Gharbi K."/>
            <person name="Hall N."/>
            <person name="Watson M."/>
            <person name="Adriaenssens E.M."/>
            <person name="Foster-Nyarko E."/>
            <person name="Jarju S."/>
            <person name="Secka A."/>
            <person name="Antonio M."/>
            <person name="Oren A."/>
            <person name="Chaudhuri R.R."/>
            <person name="La Ragione R."/>
            <person name="Hildebrand F."/>
            <person name="Pallen M.J."/>
        </authorList>
    </citation>
    <scope>NUCLEOTIDE SEQUENCE</scope>
    <source>
        <strain evidence="2">CHK195-11698</strain>
    </source>
</reference>